<accession>A0ABW2DI42</accession>
<feature type="signal peptide" evidence="7">
    <location>
        <begin position="1"/>
        <end position="19"/>
    </location>
</feature>
<dbReference type="InterPro" id="IPR051406">
    <property type="entry name" value="PLD_domain"/>
</dbReference>
<evidence type="ECO:0000256" key="5">
    <source>
        <dbReference type="ARBA" id="ARBA00022963"/>
    </source>
</evidence>
<dbReference type="SUPFAM" id="SSF56024">
    <property type="entry name" value="Phospholipase D/nuclease"/>
    <property type="match status" value="2"/>
</dbReference>
<evidence type="ECO:0000256" key="2">
    <source>
        <dbReference type="ARBA" id="ARBA00008664"/>
    </source>
</evidence>
<keyword evidence="6" id="KW-0443">Lipid metabolism</keyword>
<comment type="caution">
    <text evidence="9">The sequence shown here is derived from an EMBL/GenBank/DDBJ whole genome shotgun (WGS) entry which is preliminary data.</text>
</comment>
<evidence type="ECO:0000313" key="9">
    <source>
        <dbReference type="EMBL" id="MFC6997285.1"/>
    </source>
</evidence>
<dbReference type="Pfam" id="PF13091">
    <property type="entry name" value="PLDc_2"/>
    <property type="match status" value="2"/>
</dbReference>
<keyword evidence="10" id="KW-1185">Reference proteome</keyword>
<feature type="chain" id="PRO_5046086200" description="phospholipase D" evidence="7">
    <location>
        <begin position="20"/>
        <end position="395"/>
    </location>
</feature>
<dbReference type="EMBL" id="JBHSYQ010000003">
    <property type="protein sequence ID" value="MFC6997285.1"/>
    <property type="molecule type" value="Genomic_DNA"/>
</dbReference>
<evidence type="ECO:0000256" key="4">
    <source>
        <dbReference type="ARBA" id="ARBA00022801"/>
    </source>
</evidence>
<keyword evidence="4" id="KW-0378">Hydrolase</keyword>
<dbReference type="RefSeq" id="WP_066615489.1">
    <property type="nucleotide sequence ID" value="NZ_JBHSYQ010000003.1"/>
</dbReference>
<protein>
    <recommendedName>
        <fullName evidence="3">phospholipase D</fullName>
        <ecNumber evidence="3">3.1.4.4</ecNumber>
    </recommendedName>
</protein>
<organism evidence="9 10">
    <name type="scientific">Rufibacter roseus</name>
    <dbReference type="NCBI Taxonomy" id="1567108"/>
    <lineage>
        <taxon>Bacteria</taxon>
        <taxon>Pseudomonadati</taxon>
        <taxon>Bacteroidota</taxon>
        <taxon>Cytophagia</taxon>
        <taxon>Cytophagales</taxon>
        <taxon>Hymenobacteraceae</taxon>
        <taxon>Rufibacter</taxon>
    </lineage>
</organism>
<gene>
    <name evidence="9" type="ORF">ACFQHR_06590</name>
</gene>
<dbReference type="InterPro" id="IPR025202">
    <property type="entry name" value="PLD-like_dom"/>
</dbReference>
<proteinExistence type="inferred from homology"/>
<evidence type="ECO:0000256" key="7">
    <source>
        <dbReference type="SAM" id="SignalP"/>
    </source>
</evidence>
<evidence type="ECO:0000313" key="10">
    <source>
        <dbReference type="Proteomes" id="UP001596405"/>
    </source>
</evidence>
<reference evidence="10" key="1">
    <citation type="journal article" date="2019" name="Int. J. Syst. Evol. Microbiol.">
        <title>The Global Catalogue of Microorganisms (GCM) 10K type strain sequencing project: providing services to taxonomists for standard genome sequencing and annotation.</title>
        <authorList>
            <consortium name="The Broad Institute Genomics Platform"/>
            <consortium name="The Broad Institute Genome Sequencing Center for Infectious Disease"/>
            <person name="Wu L."/>
            <person name="Ma J."/>
        </authorList>
    </citation>
    <scope>NUCLEOTIDE SEQUENCE [LARGE SCALE GENOMIC DNA]</scope>
    <source>
        <strain evidence="10">CGMCC 4.7393</strain>
    </source>
</reference>
<sequence>MFKTKFLFLLFLLAFSSCKTEETPPKNDTTIPLESSVNDLIFTQLTHIGNSVASPVIMDRLISMIDASPEASSLHLSIFGFTHEGVISALRRASDRGVNLHLMVDMSRAETQAENAPTISELRSFIKPNSEVVVVDNDAGNTSINHNKFVIFSELKTPDGKAEKIVFQTSHNFTEGDSKKIQEATVLSNPGLYDAYLTYWNDMKAKASSGMKNFEYREFEDPAAGLTAYFFPKRRNGRNYGTDPIIDILNQITEPSSALIRVGMSDWTAARINVVQKLKSLHEQGATVEVIAKSTAAPEIISALDDLHQQGAYVKIYNLTLSNQRKINNHAKFMLIKGKLNGEQSTLLITGTHNYTGNAVYYNNEVMLLFKNHATFFDSFMSYYDQMKKLPGMVR</sequence>
<keyword evidence="5" id="KW-0442">Lipid degradation</keyword>
<dbReference type="InterPro" id="IPR001736">
    <property type="entry name" value="PLipase_D/transphosphatidylase"/>
</dbReference>
<comment type="catalytic activity">
    <reaction evidence="1">
        <text>a 1,2-diacyl-sn-glycero-3-phosphocholine + H2O = a 1,2-diacyl-sn-glycero-3-phosphate + choline + H(+)</text>
        <dbReference type="Rhea" id="RHEA:14445"/>
        <dbReference type="ChEBI" id="CHEBI:15354"/>
        <dbReference type="ChEBI" id="CHEBI:15377"/>
        <dbReference type="ChEBI" id="CHEBI:15378"/>
        <dbReference type="ChEBI" id="CHEBI:57643"/>
        <dbReference type="ChEBI" id="CHEBI:58608"/>
        <dbReference type="EC" id="3.1.4.4"/>
    </reaction>
</comment>
<evidence type="ECO:0000259" key="8">
    <source>
        <dbReference type="SMART" id="SM00155"/>
    </source>
</evidence>
<dbReference type="EC" id="3.1.4.4" evidence="3"/>
<comment type="similarity">
    <text evidence="2">Belongs to the phospholipase D family.</text>
</comment>
<dbReference type="SMART" id="SM00155">
    <property type="entry name" value="PLDc"/>
    <property type="match status" value="2"/>
</dbReference>
<keyword evidence="7" id="KW-0732">Signal</keyword>
<dbReference type="Gene3D" id="3.30.870.10">
    <property type="entry name" value="Endonuclease Chain A"/>
    <property type="match status" value="2"/>
</dbReference>
<evidence type="ECO:0000256" key="1">
    <source>
        <dbReference type="ARBA" id="ARBA00000798"/>
    </source>
</evidence>
<feature type="domain" description="PLD phosphodiesterase" evidence="8">
    <location>
        <begin position="141"/>
        <end position="177"/>
    </location>
</feature>
<dbReference type="PANTHER" id="PTHR43856:SF1">
    <property type="entry name" value="MITOCHONDRIAL CARDIOLIPIN HYDROLASE"/>
    <property type="match status" value="1"/>
</dbReference>
<evidence type="ECO:0000256" key="3">
    <source>
        <dbReference type="ARBA" id="ARBA00012027"/>
    </source>
</evidence>
<dbReference type="PANTHER" id="PTHR43856">
    <property type="entry name" value="CARDIOLIPIN HYDROLASE"/>
    <property type="match status" value="1"/>
</dbReference>
<evidence type="ECO:0000256" key="6">
    <source>
        <dbReference type="ARBA" id="ARBA00023098"/>
    </source>
</evidence>
<name>A0ABW2DI42_9BACT</name>
<feature type="domain" description="PLD phosphodiesterase" evidence="8">
    <location>
        <begin position="325"/>
        <end position="359"/>
    </location>
</feature>
<dbReference type="PROSITE" id="PS51257">
    <property type="entry name" value="PROKAR_LIPOPROTEIN"/>
    <property type="match status" value="1"/>
</dbReference>
<dbReference type="Proteomes" id="UP001596405">
    <property type="component" value="Unassembled WGS sequence"/>
</dbReference>